<dbReference type="GO" id="GO:0003700">
    <property type="term" value="F:DNA-binding transcription factor activity"/>
    <property type="evidence" value="ECO:0007669"/>
    <property type="project" value="InterPro"/>
</dbReference>
<keyword evidence="3" id="KW-0804">Transcription</keyword>
<keyword evidence="2" id="KW-0238">DNA-binding</keyword>
<evidence type="ECO:0000313" key="5">
    <source>
        <dbReference type="EMBL" id="GGI71749.1"/>
    </source>
</evidence>
<name>A0A917JJU2_9GAMM</name>
<organism evidence="5 6">
    <name type="scientific">Shewanella gelidii</name>
    <dbReference type="NCBI Taxonomy" id="1642821"/>
    <lineage>
        <taxon>Bacteria</taxon>
        <taxon>Pseudomonadati</taxon>
        <taxon>Pseudomonadota</taxon>
        <taxon>Gammaproteobacteria</taxon>
        <taxon>Alteromonadales</taxon>
        <taxon>Shewanellaceae</taxon>
        <taxon>Shewanella</taxon>
    </lineage>
</organism>
<evidence type="ECO:0000259" key="4">
    <source>
        <dbReference type="PROSITE" id="PS01124"/>
    </source>
</evidence>
<accession>A0A917JJU2</accession>
<dbReference type="GO" id="GO:0043565">
    <property type="term" value="F:sequence-specific DNA binding"/>
    <property type="evidence" value="ECO:0007669"/>
    <property type="project" value="InterPro"/>
</dbReference>
<keyword evidence="1" id="KW-0805">Transcription regulation</keyword>
<keyword evidence="6" id="KW-1185">Reference proteome</keyword>
<dbReference type="EMBL" id="BMPZ01000001">
    <property type="protein sequence ID" value="GGI71749.1"/>
    <property type="molecule type" value="Genomic_DNA"/>
</dbReference>
<dbReference type="SUPFAM" id="SSF46689">
    <property type="entry name" value="Homeodomain-like"/>
    <property type="match status" value="2"/>
</dbReference>
<proteinExistence type="predicted"/>
<dbReference type="Pfam" id="PF12833">
    <property type="entry name" value="HTH_18"/>
    <property type="match status" value="1"/>
</dbReference>
<dbReference type="InterPro" id="IPR050204">
    <property type="entry name" value="AraC_XylS_family_regulators"/>
</dbReference>
<evidence type="ECO:0000256" key="1">
    <source>
        <dbReference type="ARBA" id="ARBA00023015"/>
    </source>
</evidence>
<dbReference type="AlphaFoldDB" id="A0A917JJU2"/>
<dbReference type="InterPro" id="IPR032783">
    <property type="entry name" value="AraC_lig"/>
</dbReference>
<gene>
    <name evidence="5" type="ORF">GCM10009332_06370</name>
</gene>
<reference evidence="5" key="2">
    <citation type="submission" date="2020-09" db="EMBL/GenBank/DDBJ databases">
        <authorList>
            <person name="Sun Q."/>
            <person name="Ohkuma M."/>
        </authorList>
    </citation>
    <scope>NUCLEOTIDE SEQUENCE</scope>
    <source>
        <strain evidence="5">JCM 30804</strain>
    </source>
</reference>
<reference evidence="5" key="1">
    <citation type="journal article" date="2014" name="Int. J. Syst. Evol. Microbiol.">
        <title>Complete genome sequence of Corynebacterium casei LMG S-19264T (=DSM 44701T), isolated from a smear-ripened cheese.</title>
        <authorList>
            <consortium name="US DOE Joint Genome Institute (JGI-PGF)"/>
            <person name="Walter F."/>
            <person name="Albersmeier A."/>
            <person name="Kalinowski J."/>
            <person name="Ruckert C."/>
        </authorList>
    </citation>
    <scope>NUCLEOTIDE SEQUENCE</scope>
    <source>
        <strain evidence="5">JCM 30804</strain>
    </source>
</reference>
<protein>
    <recommendedName>
        <fullName evidence="4">HTH araC/xylS-type domain-containing protein</fullName>
    </recommendedName>
</protein>
<comment type="caution">
    <text evidence="5">The sequence shown here is derived from an EMBL/GenBank/DDBJ whole genome shotgun (WGS) entry which is preliminary data.</text>
</comment>
<dbReference type="PANTHER" id="PTHR46796">
    <property type="entry name" value="HTH-TYPE TRANSCRIPTIONAL ACTIVATOR RHAS-RELATED"/>
    <property type="match status" value="1"/>
</dbReference>
<dbReference type="RefSeq" id="WP_188917718.1">
    <property type="nucleotide sequence ID" value="NZ_BMPZ01000001.1"/>
</dbReference>
<dbReference type="Pfam" id="PF12852">
    <property type="entry name" value="Cupin_6"/>
    <property type="match status" value="1"/>
</dbReference>
<evidence type="ECO:0000256" key="3">
    <source>
        <dbReference type="ARBA" id="ARBA00023163"/>
    </source>
</evidence>
<dbReference type="Gene3D" id="1.10.10.60">
    <property type="entry name" value="Homeodomain-like"/>
    <property type="match status" value="1"/>
</dbReference>
<dbReference type="Proteomes" id="UP000613743">
    <property type="component" value="Unassembled WGS sequence"/>
</dbReference>
<dbReference type="PROSITE" id="PS01124">
    <property type="entry name" value="HTH_ARAC_FAMILY_2"/>
    <property type="match status" value="1"/>
</dbReference>
<feature type="domain" description="HTH araC/xylS-type" evidence="4">
    <location>
        <begin position="201"/>
        <end position="298"/>
    </location>
</feature>
<evidence type="ECO:0000313" key="6">
    <source>
        <dbReference type="Proteomes" id="UP000613743"/>
    </source>
</evidence>
<sequence>MATSTLLLNKLLNQFHLHATIFHRSQVCDAWGTDTSGTGLASFHLISSGKAYLHSEQHQGTPINAGDMVIFPHDASHILSFSQELAIAKQNTALVAYPMGSLEVTQSTGLLCGYFDFDEDKSQPMIQQLPDTIIIRAKEQQGAIAGLIQGLIDETQVGFEGSEAIISRLSEVFFLTLLRHFAKQPQQDFSFFSALNDPKMAKVLLAIHQDIARPWSVATMAEIGGYSRASFASHFKKYFATSPIEYLTQQRLNLAYKQLKQGDSVLKAALACGYQSDISFAKAYKRHFGFGPGATRAT</sequence>
<dbReference type="PANTHER" id="PTHR46796:SF7">
    <property type="entry name" value="ARAC FAMILY TRANSCRIPTIONAL REGULATOR"/>
    <property type="match status" value="1"/>
</dbReference>
<dbReference type="InterPro" id="IPR018060">
    <property type="entry name" value="HTH_AraC"/>
</dbReference>
<dbReference type="InterPro" id="IPR009057">
    <property type="entry name" value="Homeodomain-like_sf"/>
</dbReference>
<evidence type="ECO:0000256" key="2">
    <source>
        <dbReference type="ARBA" id="ARBA00023125"/>
    </source>
</evidence>
<dbReference type="SMART" id="SM00342">
    <property type="entry name" value="HTH_ARAC"/>
    <property type="match status" value="1"/>
</dbReference>